<sequence length="612" mass="66604">MGFGWSAPVPEVEVKTGHLRGKVGLTPKGVRYHAFQGIPYGKPPVGELRFKAPQPAEPWTGVRNATAEGNPCYQAPMPLEAPGGMSLKTVYGLLKNLPALANRYMVSKKQSEDCLFLNVYTPVCGPAAPAHVWRPGGGQVHAAPETKEAANALRPVIFWVHGGAFKFGDGNADMLSPELFLEKDVLVVTINYRLGPFGFLTLGTEDAPGNAGLKDQALALRWTHENIRAFGGDPSAITIYGESAGGASVHHLALSPTCKGLFRGIIASSGLAISHWATSGKENAVASARGLAKELGVPGSTPEELLKGLRAVDPVVLNAAAGTMTPVMTSMTDELMWLPVVEEEHPGAFQTEDPLSLVRAGRFSDVPLMTGVCSAEGLVWVLLGKIHDDRTYKSINEMEYYFLPPDLREALSPEQRDKCVQDILDEYTGGKPFSQESVGGFIELFGDVFFKTRLVNLARDHTKAAAGAGFTNAPMFVYHFDFVGRYNCLKWFTKSKMGKTMTPVKGAAHGDDLWYVSNIRVFPLPSLEATSREEVCRERMVTFWTNFAKTGNPTPAGSDEKLPIKWTPCSETSMPFMDIGSDLELKTGAPLYPRQAFWEGLYQKYMGKPLTP</sequence>
<evidence type="ECO:0000256" key="3">
    <source>
        <dbReference type="ARBA" id="ARBA00022801"/>
    </source>
</evidence>
<dbReference type="Gene3D" id="3.40.50.1820">
    <property type="entry name" value="alpha/beta hydrolase"/>
    <property type="match status" value="1"/>
</dbReference>
<dbReference type="InterPro" id="IPR029058">
    <property type="entry name" value="AB_hydrolase_fold"/>
</dbReference>
<dbReference type="GeneID" id="117653542"/>
<name>A0A6P9AIB4_THRPL</name>
<evidence type="ECO:0000313" key="9">
    <source>
        <dbReference type="RefSeq" id="XP_034255176.1"/>
    </source>
</evidence>
<dbReference type="PROSITE" id="PS00941">
    <property type="entry name" value="CARBOXYLESTERASE_B_2"/>
    <property type="match status" value="1"/>
</dbReference>
<keyword evidence="7" id="KW-1185">Reference proteome</keyword>
<dbReference type="PANTHER" id="PTHR11559">
    <property type="entry name" value="CARBOXYLESTERASE"/>
    <property type="match status" value="1"/>
</dbReference>
<evidence type="ECO:0000313" key="10">
    <source>
        <dbReference type="RefSeq" id="XP_034255177.1"/>
    </source>
</evidence>
<evidence type="ECO:0000259" key="6">
    <source>
        <dbReference type="Pfam" id="PF00135"/>
    </source>
</evidence>
<dbReference type="RefSeq" id="XP_034255175.1">
    <property type="nucleotide sequence ID" value="XM_034399284.1"/>
</dbReference>
<dbReference type="InterPro" id="IPR050309">
    <property type="entry name" value="Type-B_Carboxylest/Lipase"/>
</dbReference>
<dbReference type="InterPro" id="IPR019819">
    <property type="entry name" value="Carboxylesterase_B_CS"/>
</dbReference>
<dbReference type="InterPro" id="IPR002018">
    <property type="entry name" value="CarbesteraseB"/>
</dbReference>
<dbReference type="AlphaFoldDB" id="A0A6P9AIB4"/>
<dbReference type="RefSeq" id="XP_034255176.1">
    <property type="nucleotide sequence ID" value="XM_034399285.1"/>
</dbReference>
<evidence type="ECO:0000256" key="5">
    <source>
        <dbReference type="RuleBase" id="RU361235"/>
    </source>
</evidence>
<evidence type="ECO:0000256" key="2">
    <source>
        <dbReference type="ARBA" id="ARBA00022487"/>
    </source>
</evidence>
<dbReference type="GO" id="GO:0052689">
    <property type="term" value="F:carboxylic ester hydrolase activity"/>
    <property type="evidence" value="ECO:0007669"/>
    <property type="project" value="UniProtKB-KW"/>
</dbReference>
<protein>
    <recommendedName>
        <fullName evidence="5">Carboxylic ester hydrolase</fullName>
        <ecNumber evidence="5">3.1.1.-</ecNumber>
    </recommendedName>
</protein>
<keyword evidence="4" id="KW-0325">Glycoprotein</keyword>
<dbReference type="RefSeq" id="XP_034255177.1">
    <property type="nucleotide sequence ID" value="XM_034399286.1"/>
</dbReference>
<organism evidence="9">
    <name type="scientific">Thrips palmi</name>
    <name type="common">Melon thrips</name>
    <dbReference type="NCBI Taxonomy" id="161013"/>
    <lineage>
        <taxon>Eukaryota</taxon>
        <taxon>Metazoa</taxon>
        <taxon>Ecdysozoa</taxon>
        <taxon>Arthropoda</taxon>
        <taxon>Hexapoda</taxon>
        <taxon>Insecta</taxon>
        <taxon>Pterygota</taxon>
        <taxon>Neoptera</taxon>
        <taxon>Paraneoptera</taxon>
        <taxon>Thysanoptera</taxon>
        <taxon>Terebrantia</taxon>
        <taxon>Thripoidea</taxon>
        <taxon>Thripidae</taxon>
        <taxon>Thrips</taxon>
    </lineage>
</organism>
<dbReference type="Proteomes" id="UP000515158">
    <property type="component" value="Unplaced"/>
</dbReference>
<comment type="similarity">
    <text evidence="1 5">Belongs to the type-B carboxylesterase/lipase family.</text>
</comment>
<dbReference type="OrthoDB" id="19653at2759"/>
<reference evidence="8 9" key="1">
    <citation type="submission" date="2025-04" db="UniProtKB">
        <authorList>
            <consortium name="RefSeq"/>
        </authorList>
    </citation>
    <scope>IDENTIFICATION</scope>
    <source>
        <tissue evidence="8 9">Total insect</tissue>
    </source>
</reference>
<evidence type="ECO:0000256" key="4">
    <source>
        <dbReference type="ARBA" id="ARBA00023180"/>
    </source>
</evidence>
<evidence type="ECO:0000313" key="8">
    <source>
        <dbReference type="RefSeq" id="XP_034255175.1"/>
    </source>
</evidence>
<feature type="domain" description="Carboxylesterase type B" evidence="6">
    <location>
        <begin position="10"/>
        <end position="584"/>
    </location>
</feature>
<evidence type="ECO:0000256" key="1">
    <source>
        <dbReference type="ARBA" id="ARBA00005964"/>
    </source>
</evidence>
<keyword evidence="3 5" id="KW-0378">Hydrolase</keyword>
<accession>A0A6P9AIB4</accession>
<gene>
    <name evidence="8 9 10" type="primary">LOC117653542</name>
</gene>
<dbReference type="EC" id="3.1.1.-" evidence="5"/>
<dbReference type="InterPro" id="IPR019826">
    <property type="entry name" value="Carboxylesterase_B_AS"/>
</dbReference>
<evidence type="ECO:0000313" key="7">
    <source>
        <dbReference type="Proteomes" id="UP000515158"/>
    </source>
</evidence>
<dbReference type="SUPFAM" id="SSF53474">
    <property type="entry name" value="alpha/beta-Hydrolases"/>
    <property type="match status" value="1"/>
</dbReference>
<dbReference type="KEGG" id="tpal:117653542"/>
<dbReference type="PROSITE" id="PS00122">
    <property type="entry name" value="CARBOXYLESTERASE_B_1"/>
    <property type="match status" value="1"/>
</dbReference>
<dbReference type="Pfam" id="PF00135">
    <property type="entry name" value="COesterase"/>
    <property type="match status" value="1"/>
</dbReference>
<proteinExistence type="inferred from homology"/>
<keyword evidence="2" id="KW-0719">Serine esterase</keyword>